<proteinExistence type="predicted"/>
<keyword evidence="2" id="KW-1185">Reference proteome</keyword>
<accession>W1IX61</accession>
<gene>
    <name evidence="1" type="ORF">XSR1_290015</name>
</gene>
<evidence type="ECO:0000313" key="1">
    <source>
        <dbReference type="EMBL" id="CDL83092.1"/>
    </source>
</evidence>
<protein>
    <submittedName>
        <fullName evidence="1">Uncharacterized protein</fullName>
    </submittedName>
</protein>
<organism evidence="1 2">
    <name type="scientific">Xenorhabdus szentirmaii DSM 16338</name>
    <dbReference type="NCBI Taxonomy" id="1427518"/>
    <lineage>
        <taxon>Bacteria</taxon>
        <taxon>Pseudomonadati</taxon>
        <taxon>Pseudomonadota</taxon>
        <taxon>Gammaproteobacteria</taxon>
        <taxon>Enterobacterales</taxon>
        <taxon>Morganellaceae</taxon>
        <taxon>Xenorhabdus</taxon>
    </lineage>
</organism>
<reference evidence="1" key="1">
    <citation type="submission" date="2013-11" db="EMBL/GenBank/DDBJ databases">
        <title>Draft genome sequence and annotation of the entomopathogenic bacteria, Xenorhabdus cabanillasi strain JM26 and Xenorhabdus szentirmai strain DSM 16338.</title>
        <authorList>
            <person name="Gualtieri M."/>
            <person name="Ogier J.C."/>
            <person name="Pages S."/>
            <person name="Givaudan A."/>
            <person name="Gaudriault S."/>
        </authorList>
    </citation>
    <scope>NUCLEOTIDE SEQUENCE [LARGE SCALE GENOMIC DNA]</scope>
    <source>
        <strain evidence="1">DSM 16338</strain>
    </source>
</reference>
<dbReference type="AlphaFoldDB" id="W1IX61"/>
<dbReference type="Proteomes" id="UP000019202">
    <property type="component" value="Unassembled WGS sequence"/>
</dbReference>
<name>W1IX61_9GAMM</name>
<evidence type="ECO:0000313" key="2">
    <source>
        <dbReference type="Proteomes" id="UP000019202"/>
    </source>
</evidence>
<dbReference type="EMBL" id="CBXF010000087">
    <property type="protein sequence ID" value="CDL83092.1"/>
    <property type="molecule type" value="Genomic_DNA"/>
</dbReference>
<sequence>MSDEDIFVNESVFANVFQDVNDKTIMHRESNLFILNLCIKLNLFRVFDLF</sequence>
<comment type="caution">
    <text evidence="1">The sequence shown here is derived from an EMBL/GenBank/DDBJ whole genome shotgun (WGS) entry which is preliminary data.</text>
</comment>